<comment type="similarity">
    <text evidence="5">Belongs to the alpha-ketoglutarate dehydrogenase family.</text>
</comment>
<keyword evidence="8" id="KW-0479">Metal-binding</keyword>
<dbReference type="InterPro" id="IPR005475">
    <property type="entry name" value="Transketolase-like_Pyr-bd"/>
</dbReference>
<evidence type="ECO:0000256" key="18">
    <source>
        <dbReference type="ARBA" id="ARBA00030680"/>
    </source>
</evidence>
<keyword evidence="27" id="KW-1185">Reference proteome</keyword>
<dbReference type="Pfam" id="PF00676">
    <property type="entry name" value="E1_dh"/>
    <property type="match status" value="1"/>
</dbReference>
<dbReference type="PROSITE" id="PS50026">
    <property type="entry name" value="EGF_3"/>
    <property type="match status" value="1"/>
</dbReference>
<dbReference type="InterPro" id="IPR029061">
    <property type="entry name" value="THDP-binding"/>
</dbReference>
<evidence type="ECO:0000313" key="27">
    <source>
        <dbReference type="Proteomes" id="UP000319801"/>
    </source>
</evidence>
<evidence type="ECO:0000256" key="23">
    <source>
        <dbReference type="PROSITE-ProRule" id="PRU00076"/>
    </source>
</evidence>
<protein>
    <recommendedName>
        <fullName evidence="19">2-oxoglutarate dehydrogenase complex component E1</fullName>
        <ecNumber evidence="6">1.2.4.2</ecNumber>
    </recommendedName>
    <alternativeName>
        <fullName evidence="20">2-oxoglutarate dehydrogenase, mitochondrial</fullName>
    </alternativeName>
    <alternativeName>
        <fullName evidence="18">Alpha-ketoglutarate dehydrogenase</fullName>
    </alternativeName>
    <alternativeName>
        <fullName evidence="21">Thiamine diphosphate (ThDP)-dependent 2-oxoglutarate dehydrogenase</fullName>
    </alternativeName>
</protein>
<reference evidence="26 27" key="1">
    <citation type="journal article" date="2019" name="Genome Biol. Evol.">
        <title>Whole-Genome Sequencing of the Giant Devil Catfish, Bagarius yarrelli.</title>
        <authorList>
            <person name="Jiang W."/>
            <person name="Lv Y."/>
            <person name="Cheng L."/>
            <person name="Yang K."/>
            <person name="Chao B."/>
            <person name="Wang X."/>
            <person name="Li Y."/>
            <person name="Pan X."/>
            <person name="You X."/>
            <person name="Zhang Y."/>
            <person name="Yang J."/>
            <person name="Li J."/>
            <person name="Zhang X."/>
            <person name="Liu S."/>
            <person name="Sun C."/>
            <person name="Yang J."/>
            <person name="Shi Q."/>
        </authorList>
    </citation>
    <scope>NUCLEOTIDE SEQUENCE [LARGE SCALE GENOMIC DNA]</scope>
    <source>
        <strain evidence="26">JWS20170419001</strain>
        <tissue evidence="26">Muscle</tissue>
    </source>
</reference>
<feature type="domain" description="EGF-like" evidence="24">
    <location>
        <begin position="300"/>
        <end position="334"/>
    </location>
</feature>
<dbReference type="Gene3D" id="3.40.50.970">
    <property type="match status" value="1"/>
</dbReference>
<dbReference type="GO" id="GO:0004591">
    <property type="term" value="F:oxoglutarate dehydrogenase (succinyl-transferring) activity"/>
    <property type="evidence" value="ECO:0007669"/>
    <property type="project" value="UniProtKB-EC"/>
</dbReference>
<dbReference type="Gene3D" id="3.40.50.11610">
    <property type="entry name" value="Multifunctional 2-oxoglutarate metabolism enzyme, C-terminal domain"/>
    <property type="match status" value="1"/>
</dbReference>
<keyword evidence="23" id="KW-0245">EGF-like domain</keyword>
<keyword evidence="14" id="KW-0786">Thiamine pyrophosphate</keyword>
<dbReference type="GO" id="GO:0006096">
    <property type="term" value="P:glycolytic process"/>
    <property type="evidence" value="ECO:0007669"/>
    <property type="project" value="UniProtKB-KW"/>
</dbReference>
<dbReference type="SMART" id="SM00861">
    <property type="entry name" value="Transket_pyr"/>
    <property type="match status" value="1"/>
</dbReference>
<dbReference type="PROSITE" id="PS50214">
    <property type="entry name" value="DISINTEGRIN_2"/>
    <property type="match status" value="1"/>
</dbReference>
<keyword evidence="12" id="KW-0809">Transit peptide</keyword>
<sequence>MATKYHLGHAHNVTPVLPVNHLIRVSDEHVAVLHQTHYVELLLVVDNERFNFTNRNHTAVREEMVQLANYIDSWREKHLVPRRRHDSAQLILVGGSCLLNVPRPDEAYSAPYCGNKLVDVGEECDCGSEEECEKDLCCEPKTCKLRSGAECATDECDLPEYCNGSSAVCQPDVFKQNGHLCKEGVAYCYNGLCQHYDTQCQALFGPKAKSAPEACFKDVNSKGDRFGNCGFLGNSMKKCESRVHMNQPSIIETPIGDTTCWGVDFRLGSDVPDPGMVNEGTKCGENKVCLNYECRSTDELKYDCDIENKCHGHGVCNNNKNCHCENGWAPPFCESAGYGGSIDSGPTWNVGLRRINQRGNPSSIVKREVAGKALLIDCPVALRNRKEDVRKKPRLRSEDSERAVTWWCSSLCRTCAARLRPITASQTAKTVTQQRPAATLRTFQPIRRYTAPVAAEPFLNGTSSNYVEEMYYAWLENPKSVHKSWDIFFRNANAGAPPGTAYQSPPPLGMSLAGLTQAQLVGAQPNVEKLVEDHLAVQSLIRAYQVMGHHNANLDPLGISCVNFDEAPVATGYQHIRGHHVAQLDPLGIMDADLDSCVPTDIITSSDKLDLTHFKDRLSVLTVGGFYGLEESDLDKVFRLPTTTFIGGTESALPLREIIRRLEMAYCQHIGVEFMFINDLEQCQWIRQKFETPGVMQFSLEEKRTLLARMVRSTRFEEFLQRKWSSEKRFGLEGCESLIPALKTIIDKSSESGVESVILGMPHRGRLNVLANVIRKELEQIFCQFDSKLEAADEGSGDVKYHLGMYHRRINRVTDRNITLSLVANPSHLEAVNPVVQGKTKAEQFYGGDTEGNRGIVYETFHLSDLPSYSTHGTVHVVVNNQIGFTTDPRMARSSPYPTDVARVVNAPIFHVNADDPEAVMYVCNVAAEWRATFHKDVVVDLPLMYKQIKKQKPVLLKYAEKLIAEGAVTRQEYEGRGEMIRNRMVDWALGEYMAFGSLLKEGIHVRLSGQDVERGTFSHRHHVLHDQNVDKRTCIPMNHVAPNQAPYTVCNSSLSEYGVLGFELGFAMASPNALVLWEAQFGDFHNTAQCIIDQFICSGQAKWVRQNGIVLLLPHGMEGMLSFIICVCVCVCVGTHFQRVILEEGPAAQNPAAVKRLIFCTGKVYYELTRERKTRDMEDSVAIARIEQLSPFPFDLVKAETEKYSNADLVWCQEEHKNQGYYDYVKPRIRTTINRNRPVWYAGRGSAAAPATGSKNSHLMELKRFLDTAYNLDAFKDHI</sequence>
<dbReference type="Pfam" id="PF02779">
    <property type="entry name" value="Transket_pyr"/>
    <property type="match status" value="1"/>
</dbReference>
<evidence type="ECO:0000256" key="7">
    <source>
        <dbReference type="ARBA" id="ARBA00022499"/>
    </source>
</evidence>
<dbReference type="OrthoDB" id="413077at2759"/>
<dbReference type="InterPro" id="IPR036436">
    <property type="entry name" value="Disintegrin_dom_sf"/>
</dbReference>
<name>A0A556VD56_BAGYA</name>
<keyword evidence="9" id="KW-0106">Calcium</keyword>
<comment type="subcellular location">
    <subcellularLocation>
        <location evidence="4">Mitochondrion</location>
    </subcellularLocation>
    <subcellularLocation>
        <location evidence="3">Nucleus</location>
    </subcellularLocation>
</comment>
<dbReference type="InterPro" id="IPR011603">
    <property type="entry name" value="2oxoglutarate_DH_E1"/>
</dbReference>
<evidence type="ECO:0000259" key="25">
    <source>
        <dbReference type="PROSITE" id="PS50214"/>
    </source>
</evidence>
<evidence type="ECO:0000256" key="12">
    <source>
        <dbReference type="ARBA" id="ARBA00022946"/>
    </source>
</evidence>
<evidence type="ECO:0000256" key="4">
    <source>
        <dbReference type="ARBA" id="ARBA00004173"/>
    </source>
</evidence>
<evidence type="ECO:0000256" key="13">
    <source>
        <dbReference type="ARBA" id="ARBA00023002"/>
    </source>
</evidence>
<dbReference type="PANTHER" id="PTHR23152">
    <property type="entry name" value="2-OXOGLUTARATE DEHYDROGENASE"/>
    <property type="match status" value="1"/>
</dbReference>
<keyword evidence="10" id="KW-0460">Magnesium</keyword>
<dbReference type="SUPFAM" id="SSF55486">
    <property type="entry name" value="Metalloproteases ('zincins'), catalytic domain"/>
    <property type="match status" value="1"/>
</dbReference>
<evidence type="ECO:0000256" key="14">
    <source>
        <dbReference type="ARBA" id="ARBA00023052"/>
    </source>
</evidence>
<feature type="disulfide bond" evidence="23">
    <location>
        <begin position="324"/>
        <end position="333"/>
    </location>
</feature>
<dbReference type="Pfam" id="PF16870">
    <property type="entry name" value="OxoGdeHyase_C"/>
    <property type="match status" value="1"/>
</dbReference>
<evidence type="ECO:0000256" key="1">
    <source>
        <dbReference type="ARBA" id="ARBA00001946"/>
    </source>
</evidence>
<evidence type="ECO:0000259" key="24">
    <source>
        <dbReference type="PROSITE" id="PS50026"/>
    </source>
</evidence>
<dbReference type="Gene3D" id="4.10.70.10">
    <property type="entry name" value="Disintegrin domain"/>
    <property type="match status" value="1"/>
</dbReference>
<comment type="catalytic activity">
    <reaction evidence="22">
        <text>N(6)-[(R)-lipoyl]-L-lysyl-[protein] + 2-oxoglutarate + H(+) = N(6)-[(R)-S(8)-succinyldihydrolipoyl]-L-lysyl-[protein] + CO2</text>
        <dbReference type="Rhea" id="RHEA:12188"/>
        <dbReference type="Rhea" id="RHEA-COMP:10474"/>
        <dbReference type="Rhea" id="RHEA-COMP:20092"/>
        <dbReference type="ChEBI" id="CHEBI:15378"/>
        <dbReference type="ChEBI" id="CHEBI:16526"/>
        <dbReference type="ChEBI" id="CHEBI:16810"/>
        <dbReference type="ChEBI" id="CHEBI:83099"/>
        <dbReference type="ChEBI" id="CHEBI:83120"/>
        <dbReference type="EC" id="1.2.4.2"/>
    </reaction>
    <physiologicalReaction direction="left-to-right" evidence="22">
        <dbReference type="Rhea" id="RHEA:12189"/>
    </physiologicalReaction>
</comment>
<evidence type="ECO:0000256" key="5">
    <source>
        <dbReference type="ARBA" id="ARBA00006936"/>
    </source>
</evidence>
<keyword evidence="17" id="KW-0539">Nucleus</keyword>
<dbReference type="GO" id="GO:0005739">
    <property type="term" value="C:mitochondrion"/>
    <property type="evidence" value="ECO:0007669"/>
    <property type="project" value="UniProtKB-SubCell"/>
</dbReference>
<comment type="caution">
    <text evidence="23">Lacks conserved residue(s) required for the propagation of feature annotation.</text>
</comment>
<dbReference type="EC" id="1.2.4.2" evidence="6"/>
<evidence type="ECO:0000256" key="16">
    <source>
        <dbReference type="ARBA" id="ARBA00023152"/>
    </source>
</evidence>
<keyword evidence="23" id="KW-1015">Disulfide bond</keyword>
<keyword evidence="16" id="KW-0324">Glycolysis</keyword>
<dbReference type="GO" id="GO:0030976">
    <property type="term" value="F:thiamine pyrophosphate binding"/>
    <property type="evidence" value="ECO:0007669"/>
    <property type="project" value="InterPro"/>
</dbReference>
<dbReference type="FunFam" id="3.40.50.11610:FF:000003">
    <property type="entry name" value="2-oxoglutarate dehydrogenase, isoform X4"/>
    <property type="match status" value="1"/>
</dbReference>
<dbReference type="Pfam" id="PF16078">
    <property type="entry name" value="2-oxogl_dehyd_N"/>
    <property type="match status" value="1"/>
</dbReference>
<evidence type="ECO:0000256" key="22">
    <source>
        <dbReference type="ARBA" id="ARBA00051042"/>
    </source>
</evidence>
<dbReference type="CDD" id="cd02016">
    <property type="entry name" value="TPP_E1_OGDC_like"/>
    <property type="match status" value="1"/>
</dbReference>
<evidence type="ECO:0000256" key="17">
    <source>
        <dbReference type="ARBA" id="ARBA00023242"/>
    </source>
</evidence>
<feature type="domain" description="Disintegrin" evidence="25">
    <location>
        <begin position="110"/>
        <end position="177"/>
    </location>
</feature>
<dbReference type="Pfam" id="PF08516">
    <property type="entry name" value="ADAM_CR"/>
    <property type="match status" value="1"/>
</dbReference>
<gene>
    <name evidence="26" type="ORF">Baya_15608</name>
</gene>
<dbReference type="FunFam" id="1.10.287.1150:FF:000001">
    <property type="entry name" value="2-oxoglutarate dehydrogenase, mitochondrial isoform X1"/>
    <property type="match status" value="1"/>
</dbReference>
<keyword evidence="15" id="KW-0496">Mitochondrion</keyword>
<comment type="cofactor">
    <cofactor evidence="2">
        <name>thiamine diphosphate</name>
        <dbReference type="ChEBI" id="CHEBI:58937"/>
    </cofactor>
</comment>
<dbReference type="FunFam" id="3.40.50.970:FF:000082">
    <property type="entry name" value="Oxoglutarate dehydrogenase"/>
    <property type="match status" value="1"/>
</dbReference>
<organism evidence="26 27">
    <name type="scientific">Bagarius yarrelli</name>
    <name type="common">Goonch</name>
    <name type="synonym">Bagrus yarrelli</name>
    <dbReference type="NCBI Taxonomy" id="175774"/>
    <lineage>
        <taxon>Eukaryota</taxon>
        <taxon>Metazoa</taxon>
        <taxon>Chordata</taxon>
        <taxon>Craniata</taxon>
        <taxon>Vertebrata</taxon>
        <taxon>Euteleostomi</taxon>
        <taxon>Actinopterygii</taxon>
        <taxon>Neopterygii</taxon>
        <taxon>Teleostei</taxon>
        <taxon>Ostariophysi</taxon>
        <taxon>Siluriformes</taxon>
        <taxon>Sisoridae</taxon>
        <taxon>Sisorinae</taxon>
        <taxon>Bagarius</taxon>
    </lineage>
</organism>
<keyword evidence="7" id="KW-1017">Isopeptide bond</keyword>
<dbReference type="SUPFAM" id="SSF57552">
    <property type="entry name" value="Blood coagulation inhibitor (disintegrin)"/>
    <property type="match status" value="1"/>
</dbReference>
<evidence type="ECO:0000256" key="11">
    <source>
        <dbReference type="ARBA" id="ARBA00022843"/>
    </source>
</evidence>
<proteinExistence type="inferred from homology"/>
<dbReference type="InterPro" id="IPR042179">
    <property type="entry name" value="KGD_C_sf"/>
</dbReference>
<accession>A0A556VD56</accession>
<evidence type="ECO:0000256" key="9">
    <source>
        <dbReference type="ARBA" id="ARBA00022837"/>
    </source>
</evidence>
<keyword evidence="11" id="KW-0832">Ubl conjugation</keyword>
<evidence type="ECO:0000256" key="20">
    <source>
        <dbReference type="ARBA" id="ARBA00041946"/>
    </source>
</evidence>
<evidence type="ECO:0000256" key="6">
    <source>
        <dbReference type="ARBA" id="ARBA00012280"/>
    </source>
</evidence>
<dbReference type="Gene3D" id="1.10.287.1150">
    <property type="entry name" value="TPP helical domain"/>
    <property type="match status" value="2"/>
</dbReference>
<comment type="cofactor">
    <cofactor evidence="1">
        <name>Mg(2+)</name>
        <dbReference type="ChEBI" id="CHEBI:18420"/>
    </cofactor>
</comment>
<dbReference type="PROSITE" id="PS01186">
    <property type="entry name" value="EGF_2"/>
    <property type="match status" value="1"/>
</dbReference>
<dbReference type="InterPro" id="IPR032106">
    <property type="entry name" value="2-oxogl_dehyd_N"/>
</dbReference>
<dbReference type="EMBL" id="VCAZ01000239">
    <property type="protein sequence ID" value="TTM20209.1"/>
    <property type="molecule type" value="Genomic_DNA"/>
</dbReference>
<evidence type="ECO:0000256" key="10">
    <source>
        <dbReference type="ARBA" id="ARBA00022842"/>
    </source>
</evidence>
<dbReference type="PANTHER" id="PTHR23152:SF7">
    <property type="entry name" value="2-OXOGLUTARATE DEHYDROGENASE COMPLEX COMPONENT E1"/>
    <property type="match status" value="1"/>
</dbReference>
<dbReference type="SUPFAM" id="SSF52518">
    <property type="entry name" value="Thiamin diphosphate-binding fold (THDP-binding)"/>
    <property type="match status" value="2"/>
</dbReference>
<dbReference type="InterPro" id="IPR031717">
    <property type="entry name" value="ODO-1/KGD_C"/>
</dbReference>
<evidence type="ECO:0000256" key="2">
    <source>
        <dbReference type="ARBA" id="ARBA00001964"/>
    </source>
</evidence>
<evidence type="ECO:0000313" key="26">
    <source>
        <dbReference type="EMBL" id="TTM20209.1"/>
    </source>
</evidence>
<dbReference type="SMART" id="SM00050">
    <property type="entry name" value="DISIN"/>
    <property type="match status" value="1"/>
</dbReference>
<dbReference type="InterPro" id="IPR001017">
    <property type="entry name" value="DH_E1"/>
</dbReference>
<dbReference type="Proteomes" id="UP000319801">
    <property type="component" value="Unassembled WGS sequence"/>
</dbReference>
<evidence type="ECO:0000256" key="15">
    <source>
        <dbReference type="ARBA" id="ARBA00023128"/>
    </source>
</evidence>
<comment type="caution">
    <text evidence="26">The sequence shown here is derived from an EMBL/GenBank/DDBJ whole genome shotgun (WGS) entry which is preliminary data.</text>
</comment>
<dbReference type="GO" id="GO:0006099">
    <property type="term" value="P:tricarboxylic acid cycle"/>
    <property type="evidence" value="ECO:0007669"/>
    <property type="project" value="TreeGrafter"/>
</dbReference>
<dbReference type="GO" id="GO:0046872">
    <property type="term" value="F:metal ion binding"/>
    <property type="evidence" value="ECO:0007669"/>
    <property type="project" value="UniProtKB-KW"/>
</dbReference>
<dbReference type="AlphaFoldDB" id="A0A556VD56"/>
<evidence type="ECO:0000256" key="3">
    <source>
        <dbReference type="ARBA" id="ARBA00004123"/>
    </source>
</evidence>
<dbReference type="GO" id="GO:0045252">
    <property type="term" value="C:oxoglutarate dehydrogenase complex"/>
    <property type="evidence" value="ECO:0007669"/>
    <property type="project" value="TreeGrafter"/>
</dbReference>
<dbReference type="InterPro" id="IPR000742">
    <property type="entry name" value="EGF"/>
</dbReference>
<evidence type="ECO:0000256" key="19">
    <source>
        <dbReference type="ARBA" id="ARBA00040429"/>
    </source>
</evidence>
<dbReference type="InterPro" id="IPR006586">
    <property type="entry name" value="ADAM_Cys-rich"/>
</dbReference>
<dbReference type="SMART" id="SM00608">
    <property type="entry name" value="ACR"/>
    <property type="match status" value="1"/>
</dbReference>
<keyword evidence="13" id="KW-0560">Oxidoreductase</keyword>
<dbReference type="InterPro" id="IPR001762">
    <property type="entry name" value="Disintegrin_dom"/>
</dbReference>
<evidence type="ECO:0000256" key="21">
    <source>
        <dbReference type="ARBA" id="ARBA00042799"/>
    </source>
</evidence>
<evidence type="ECO:0000256" key="8">
    <source>
        <dbReference type="ARBA" id="ARBA00022723"/>
    </source>
</evidence>
<dbReference type="GO" id="GO:0005634">
    <property type="term" value="C:nucleus"/>
    <property type="evidence" value="ECO:0007669"/>
    <property type="project" value="UniProtKB-SubCell"/>
</dbReference>